<dbReference type="AlphaFoldDB" id="A0A939NEE8"/>
<reference evidence="2" key="1">
    <citation type="submission" date="2021-03" db="EMBL/GenBank/DDBJ databases">
        <title>Molecular epidemiology and mechanisms of colistin and carbapenem resistance in Enterobacteriaceae from clinical isolates, the environment and porcine samples in Pretoria, South Africa.</title>
        <authorList>
            <person name="Bogoshi D."/>
            <person name="Mbelle N.M."/>
            <person name="Naidoo V."/>
            <person name="Osei Sekyere J."/>
        </authorList>
    </citation>
    <scope>NUCLEOTIDE SEQUENCE</scope>
    <source>
        <strain evidence="2">C052</strain>
    </source>
</reference>
<proteinExistence type="predicted"/>
<gene>
    <name evidence="2" type="ORF">J4727_07695</name>
</gene>
<evidence type="ECO:0000313" key="3">
    <source>
        <dbReference type="Proteomes" id="UP000664477"/>
    </source>
</evidence>
<name>A0A939NEE8_PRORE</name>
<comment type="caution">
    <text evidence="2">The sequence shown here is derived from an EMBL/GenBank/DDBJ whole genome shotgun (WGS) entry which is preliminary data.</text>
</comment>
<sequence>MFNGNIGDSASRNTEVNALSLCKVISNTKPRRMRKTLLWLINDYLAGITLNRPLEMMKQLLIQYPDNYLIEQVIFEPYPNSCSIRSSLIADKGDVDELQNCIWN</sequence>
<organism evidence="2 3">
    <name type="scientific">Providencia rettgeri</name>
    <dbReference type="NCBI Taxonomy" id="587"/>
    <lineage>
        <taxon>Bacteria</taxon>
        <taxon>Pseudomonadati</taxon>
        <taxon>Pseudomonadota</taxon>
        <taxon>Gammaproteobacteria</taxon>
        <taxon>Enterobacterales</taxon>
        <taxon>Morganellaceae</taxon>
        <taxon>Providencia</taxon>
    </lineage>
</organism>
<protein>
    <submittedName>
        <fullName evidence="2">DUF1722 domain-containing protein</fullName>
    </submittedName>
</protein>
<accession>A0A939NEE8</accession>
<feature type="domain" description="DUF1722" evidence="1">
    <location>
        <begin position="9"/>
        <end position="79"/>
    </location>
</feature>
<evidence type="ECO:0000313" key="2">
    <source>
        <dbReference type="EMBL" id="MBO1916095.1"/>
    </source>
</evidence>
<dbReference type="Proteomes" id="UP000664477">
    <property type="component" value="Unassembled WGS sequence"/>
</dbReference>
<evidence type="ECO:0000259" key="1">
    <source>
        <dbReference type="Pfam" id="PF08349"/>
    </source>
</evidence>
<dbReference type="Pfam" id="PF08349">
    <property type="entry name" value="DUF1722"/>
    <property type="match status" value="1"/>
</dbReference>
<dbReference type="EMBL" id="JAGETQ010000030">
    <property type="protein sequence ID" value="MBO1916095.1"/>
    <property type="molecule type" value="Genomic_DNA"/>
</dbReference>
<dbReference type="InterPro" id="IPR013560">
    <property type="entry name" value="DUF1722"/>
</dbReference>